<dbReference type="InterPro" id="IPR036390">
    <property type="entry name" value="WH_DNA-bd_sf"/>
</dbReference>
<dbReference type="OrthoDB" id="8443918at2"/>
<dbReference type="EMBL" id="SDJR01000005">
    <property type="protein sequence ID" value="RXR25733.1"/>
    <property type="molecule type" value="Genomic_DNA"/>
</dbReference>
<dbReference type="Proteomes" id="UP000290517">
    <property type="component" value="Unassembled WGS sequence"/>
</dbReference>
<reference evidence="4 5" key="1">
    <citation type="submission" date="2019-01" db="EMBL/GenBank/DDBJ databases">
        <title>Oerskovia turbata Genome sequencing and assembly.</title>
        <authorList>
            <person name="Dou T."/>
        </authorList>
    </citation>
    <scope>NUCLEOTIDE SEQUENCE [LARGE SCALE GENOMIC DNA]</scope>
    <source>
        <strain evidence="3 4">JCM12123</strain>
        <strain evidence="2 5">JCM3160</strain>
    </source>
</reference>
<dbReference type="Pfam" id="PF03551">
    <property type="entry name" value="PadR"/>
    <property type="match status" value="1"/>
</dbReference>
<dbReference type="EMBL" id="SDJQ01000015">
    <property type="protein sequence ID" value="RXR33179.1"/>
    <property type="molecule type" value="Genomic_DNA"/>
</dbReference>
<comment type="caution">
    <text evidence="3">The sequence shown here is derived from an EMBL/GenBank/DDBJ whole genome shotgun (WGS) entry which is preliminary data.</text>
</comment>
<dbReference type="InterPro" id="IPR052509">
    <property type="entry name" value="Metal_resp_DNA-bind_regulator"/>
</dbReference>
<dbReference type="PANTHER" id="PTHR33169">
    <property type="entry name" value="PADR-FAMILY TRANSCRIPTIONAL REGULATOR"/>
    <property type="match status" value="1"/>
</dbReference>
<gene>
    <name evidence="2" type="ORF">EQW73_09475</name>
    <name evidence="3" type="ORF">EQW78_11870</name>
</gene>
<dbReference type="InterPro" id="IPR036388">
    <property type="entry name" value="WH-like_DNA-bd_sf"/>
</dbReference>
<dbReference type="STRING" id="1713.GCA_000718325_01579"/>
<dbReference type="SUPFAM" id="SSF46785">
    <property type="entry name" value="Winged helix' DNA-binding domain"/>
    <property type="match status" value="1"/>
</dbReference>
<dbReference type="Proteomes" id="UP000289805">
    <property type="component" value="Unassembled WGS sequence"/>
</dbReference>
<sequence>MAQGAAGSRAAAARRRGNPLALAVLAQLGDKPMHPYEIARVLKDGRKDESVRLNYGSLYSVITALARDGFIEPAGTEQDGNRPQRTVYRLTDAGRDEVDDWMRSLLGVPVKEFPQFLAALSLMQVLAPDDAAALLRTRLVALRVAVRRLEDDVERRVEAVPAPFTAETEYELALLLAELRYTEALVRRLGDGTLRGLDDWRARPSDGATTSS</sequence>
<evidence type="ECO:0000313" key="5">
    <source>
        <dbReference type="Proteomes" id="UP000290517"/>
    </source>
</evidence>
<organism evidence="3 4">
    <name type="scientific">Oerskovia turbata</name>
    <dbReference type="NCBI Taxonomy" id="1713"/>
    <lineage>
        <taxon>Bacteria</taxon>
        <taxon>Bacillati</taxon>
        <taxon>Actinomycetota</taxon>
        <taxon>Actinomycetes</taxon>
        <taxon>Micrococcales</taxon>
        <taxon>Cellulomonadaceae</taxon>
        <taxon>Oerskovia</taxon>
    </lineage>
</organism>
<accession>A0A4Q1KUS6</accession>
<name>A0A4Q1KUS6_9CELL</name>
<dbReference type="PANTHER" id="PTHR33169:SF27">
    <property type="entry name" value="TRANSCRIPTIONAL REGULATOR PADR FAMILY PROTEIN"/>
    <property type="match status" value="1"/>
</dbReference>
<feature type="domain" description="Transcription regulator PadR N-terminal" evidence="1">
    <location>
        <begin position="24"/>
        <end position="98"/>
    </location>
</feature>
<evidence type="ECO:0000313" key="4">
    <source>
        <dbReference type="Proteomes" id="UP000289805"/>
    </source>
</evidence>
<dbReference type="RefSeq" id="WP_084690014.1">
    <property type="nucleotide sequence ID" value="NZ_JOFV01000006.1"/>
</dbReference>
<evidence type="ECO:0000313" key="2">
    <source>
        <dbReference type="EMBL" id="RXR25733.1"/>
    </source>
</evidence>
<dbReference type="AlphaFoldDB" id="A0A4Q1KUS6"/>
<protein>
    <submittedName>
        <fullName evidence="3">PadR family transcriptional regulator</fullName>
    </submittedName>
</protein>
<dbReference type="Gene3D" id="1.10.10.10">
    <property type="entry name" value="Winged helix-like DNA-binding domain superfamily/Winged helix DNA-binding domain"/>
    <property type="match status" value="1"/>
</dbReference>
<dbReference type="InterPro" id="IPR005149">
    <property type="entry name" value="Tscrpt_reg_PadR_N"/>
</dbReference>
<evidence type="ECO:0000313" key="3">
    <source>
        <dbReference type="EMBL" id="RXR33179.1"/>
    </source>
</evidence>
<evidence type="ECO:0000259" key="1">
    <source>
        <dbReference type="Pfam" id="PF03551"/>
    </source>
</evidence>
<proteinExistence type="predicted"/>
<keyword evidence="5" id="KW-1185">Reference proteome</keyword>